<evidence type="ECO:0000313" key="17">
    <source>
        <dbReference type="Proteomes" id="UP000001868"/>
    </source>
</evidence>
<evidence type="ECO:0000256" key="3">
    <source>
        <dbReference type="ARBA" id="ARBA00022553"/>
    </source>
</evidence>
<keyword evidence="5" id="KW-0547">Nucleotide-binding</keyword>
<dbReference type="Gene3D" id="3.30.450.20">
    <property type="entry name" value="PAS domain"/>
    <property type="match status" value="1"/>
</dbReference>
<feature type="domain" description="Response regulatory" evidence="13">
    <location>
        <begin position="427"/>
        <end position="546"/>
    </location>
</feature>
<dbReference type="CDD" id="cd16922">
    <property type="entry name" value="HATPase_EvgS-ArcB-TorS-like"/>
    <property type="match status" value="1"/>
</dbReference>
<dbReference type="PRINTS" id="PR00344">
    <property type="entry name" value="BCTRLSENSOR"/>
</dbReference>
<dbReference type="InterPro" id="IPR011006">
    <property type="entry name" value="CheY-like_superfamily"/>
</dbReference>
<evidence type="ECO:0000256" key="5">
    <source>
        <dbReference type="ARBA" id="ARBA00022741"/>
    </source>
</evidence>
<dbReference type="GO" id="GO:0006355">
    <property type="term" value="P:regulation of DNA-templated transcription"/>
    <property type="evidence" value="ECO:0007669"/>
    <property type="project" value="InterPro"/>
</dbReference>
<evidence type="ECO:0000259" key="14">
    <source>
        <dbReference type="PROSITE" id="PS50112"/>
    </source>
</evidence>
<dbReference type="InterPro" id="IPR036890">
    <property type="entry name" value="HATPase_C_sf"/>
</dbReference>
<dbReference type="SMART" id="SM00387">
    <property type="entry name" value="HATPase_c"/>
    <property type="match status" value="1"/>
</dbReference>
<dbReference type="FunFam" id="1.10.287.130:FF:000002">
    <property type="entry name" value="Two-component osmosensing histidine kinase"/>
    <property type="match status" value="1"/>
</dbReference>
<protein>
    <recommendedName>
        <fullName evidence="10">Sensory/regulatory protein RpfC</fullName>
        <ecNumber evidence="2">2.7.13.3</ecNumber>
    </recommendedName>
</protein>
<evidence type="ECO:0000256" key="9">
    <source>
        <dbReference type="ARBA" id="ARBA00064003"/>
    </source>
</evidence>
<dbReference type="PROSITE" id="PS50113">
    <property type="entry name" value="PAC"/>
    <property type="match status" value="1"/>
</dbReference>
<dbReference type="InterPro" id="IPR000014">
    <property type="entry name" value="PAS"/>
</dbReference>
<comment type="catalytic activity">
    <reaction evidence="1">
        <text>ATP + protein L-histidine = ADP + protein N-phospho-L-histidine.</text>
        <dbReference type="EC" id="2.7.13.3"/>
    </reaction>
</comment>
<dbReference type="eggNOG" id="COG2205">
    <property type="taxonomic scope" value="Bacteria"/>
</dbReference>
<dbReference type="GO" id="GO:0000155">
    <property type="term" value="F:phosphorelay sensor kinase activity"/>
    <property type="evidence" value="ECO:0007669"/>
    <property type="project" value="InterPro"/>
</dbReference>
<dbReference type="CDD" id="cd00130">
    <property type="entry name" value="PAS"/>
    <property type="match status" value="1"/>
</dbReference>
<sequence length="554" mass="58929">MSVSDPPKTRGAIRQVLSQRGRRMGAALRRALAARAGLNDNLEDVLNGILNISSEGIVVLDARLRILVFSPGAEAAFGWSADEMVGQSIERLIPPALRASHRKHVEAFAAGEAQSRRMSDRSDIFGLRRNGEVFPLEVGLSKLMTSKGQIYTALLRDVSDRREAEQALALAAAEAQAANQAKSAFLAAMSHEIRTPLNGVLGMAQAMAMEDLPPHQRERLEVIRQSGESLLAILNDLLDLSKIEAGKLELEDAEFDIQELARGAHATFVAVAEARGLAFEVAVAPAARGVYRGDPLRVRQILHNLISNALKFTEAGSVRVTVGRSGGALSLVVQDTGIGIPPEKAARLFQKFEQADASTTRRFGGTGLGLAICRDLAQMMGGSIGVESAPGEGATFTVLLPLKRIARAPAPPTAAPPPPTPRETALKVLVAEDNAVNQVVLKTLLEQLGVAATVAPDGRAAVAAWEREPWDVILMDVQMPEMDGPTATGVIRRREAAEGRPRTPIVGLTANAMQHQIAEYRNAGMDDVVAKPVQVDRLVEALNAAAAQPGVSGA</sequence>
<dbReference type="RefSeq" id="WP_012523787.1">
    <property type="nucleotide sequence ID" value="NC_011144.1"/>
</dbReference>
<dbReference type="SUPFAM" id="SSF47384">
    <property type="entry name" value="Homodimeric domain of signal transducing histidine kinase"/>
    <property type="match status" value="1"/>
</dbReference>
<keyword evidence="4" id="KW-0808">Transferase</keyword>
<dbReference type="CDD" id="cd00082">
    <property type="entry name" value="HisKA"/>
    <property type="match status" value="1"/>
</dbReference>
<dbReference type="eggNOG" id="COG0784">
    <property type="taxonomic scope" value="Bacteria"/>
</dbReference>
<dbReference type="InterPro" id="IPR000700">
    <property type="entry name" value="PAS-assoc_C"/>
</dbReference>
<dbReference type="InterPro" id="IPR036097">
    <property type="entry name" value="HisK_dim/P_sf"/>
</dbReference>
<evidence type="ECO:0000256" key="4">
    <source>
        <dbReference type="ARBA" id="ARBA00022679"/>
    </source>
</evidence>
<dbReference type="PANTHER" id="PTHR45339">
    <property type="entry name" value="HYBRID SIGNAL TRANSDUCTION HISTIDINE KINASE J"/>
    <property type="match status" value="1"/>
</dbReference>
<organism evidence="16 17">
    <name type="scientific">Phenylobacterium zucineum (strain HLK1)</name>
    <dbReference type="NCBI Taxonomy" id="450851"/>
    <lineage>
        <taxon>Bacteria</taxon>
        <taxon>Pseudomonadati</taxon>
        <taxon>Pseudomonadota</taxon>
        <taxon>Alphaproteobacteria</taxon>
        <taxon>Caulobacterales</taxon>
        <taxon>Caulobacteraceae</taxon>
        <taxon>Phenylobacterium</taxon>
    </lineage>
</organism>
<keyword evidence="17" id="KW-1185">Reference proteome</keyword>
<keyword evidence="6 16" id="KW-0418">Kinase</keyword>
<dbReference type="STRING" id="450851.PHZ_c3240"/>
<dbReference type="Pfam" id="PF02518">
    <property type="entry name" value="HATPase_c"/>
    <property type="match status" value="1"/>
</dbReference>
<dbReference type="SUPFAM" id="SSF55874">
    <property type="entry name" value="ATPase domain of HSP90 chaperone/DNA topoisomerase II/histidine kinase"/>
    <property type="match status" value="1"/>
</dbReference>
<dbReference type="GO" id="GO:0005524">
    <property type="term" value="F:ATP binding"/>
    <property type="evidence" value="ECO:0007669"/>
    <property type="project" value="UniProtKB-KW"/>
</dbReference>
<gene>
    <name evidence="16" type="ordered locus">PHZ_c3240</name>
</gene>
<dbReference type="CDD" id="cd17546">
    <property type="entry name" value="REC_hyHK_CKI1_RcsC-like"/>
    <property type="match status" value="1"/>
</dbReference>
<dbReference type="EMBL" id="CP000747">
    <property type="protein sequence ID" value="ACG79649.1"/>
    <property type="molecule type" value="Genomic_DNA"/>
</dbReference>
<dbReference type="HOGENOM" id="CLU_000445_114_15_5"/>
<dbReference type="Gene3D" id="1.10.287.130">
    <property type="match status" value="1"/>
</dbReference>
<proteinExistence type="predicted"/>
<accession>B4RAQ1</accession>
<evidence type="ECO:0000256" key="2">
    <source>
        <dbReference type="ARBA" id="ARBA00012438"/>
    </source>
</evidence>
<dbReference type="InterPro" id="IPR003594">
    <property type="entry name" value="HATPase_dom"/>
</dbReference>
<dbReference type="Pfam" id="PF00512">
    <property type="entry name" value="HisKA"/>
    <property type="match status" value="1"/>
</dbReference>
<dbReference type="InterPro" id="IPR035965">
    <property type="entry name" value="PAS-like_dom_sf"/>
</dbReference>
<evidence type="ECO:0000256" key="11">
    <source>
        <dbReference type="PROSITE-ProRule" id="PRU00169"/>
    </source>
</evidence>
<dbReference type="PROSITE" id="PS50109">
    <property type="entry name" value="HIS_KIN"/>
    <property type="match status" value="1"/>
</dbReference>
<dbReference type="SUPFAM" id="SSF55785">
    <property type="entry name" value="PYP-like sensor domain (PAS domain)"/>
    <property type="match status" value="1"/>
</dbReference>
<dbReference type="SMART" id="SM00388">
    <property type="entry name" value="HisKA"/>
    <property type="match status" value="1"/>
</dbReference>
<evidence type="ECO:0000259" key="15">
    <source>
        <dbReference type="PROSITE" id="PS50113"/>
    </source>
</evidence>
<dbReference type="PROSITE" id="PS50110">
    <property type="entry name" value="RESPONSE_REGULATORY"/>
    <property type="match status" value="1"/>
</dbReference>
<dbReference type="SUPFAM" id="SSF52172">
    <property type="entry name" value="CheY-like"/>
    <property type="match status" value="1"/>
</dbReference>
<evidence type="ECO:0000256" key="1">
    <source>
        <dbReference type="ARBA" id="ARBA00000085"/>
    </source>
</evidence>
<reference evidence="16 17" key="1">
    <citation type="journal article" date="2008" name="BMC Genomics">
        <title>Complete genome of Phenylobacterium zucineum - a novel facultative intracellular bacterium isolated from human erythroleukemia cell line K562.</title>
        <authorList>
            <person name="Luo Y."/>
            <person name="Xu X."/>
            <person name="Ding Z."/>
            <person name="Liu Z."/>
            <person name="Zhang B."/>
            <person name="Yan Z."/>
            <person name="Sun J."/>
            <person name="Hu S."/>
            <person name="Hu X."/>
        </authorList>
    </citation>
    <scope>NUCLEOTIDE SEQUENCE [LARGE SCALE GENOMIC DNA]</scope>
    <source>
        <strain evidence="16 17">HLK1</strain>
    </source>
</reference>
<dbReference type="InterPro" id="IPR004358">
    <property type="entry name" value="Sig_transdc_His_kin-like_C"/>
</dbReference>
<dbReference type="EC" id="2.7.13.3" evidence="2"/>
<dbReference type="NCBIfam" id="TIGR00229">
    <property type="entry name" value="sensory_box"/>
    <property type="match status" value="1"/>
</dbReference>
<name>B4RAQ1_PHEZH</name>
<evidence type="ECO:0000256" key="6">
    <source>
        <dbReference type="ARBA" id="ARBA00022777"/>
    </source>
</evidence>
<comment type="subunit">
    <text evidence="9">At low DSF concentrations, interacts with RpfF.</text>
</comment>
<evidence type="ECO:0000259" key="12">
    <source>
        <dbReference type="PROSITE" id="PS50109"/>
    </source>
</evidence>
<dbReference type="PROSITE" id="PS50112">
    <property type="entry name" value="PAS"/>
    <property type="match status" value="1"/>
</dbReference>
<feature type="modified residue" description="4-aspartylphosphate" evidence="11">
    <location>
        <position position="476"/>
    </location>
</feature>
<dbReference type="InterPro" id="IPR013767">
    <property type="entry name" value="PAS_fold"/>
</dbReference>
<dbReference type="Pfam" id="PF00989">
    <property type="entry name" value="PAS"/>
    <property type="match status" value="1"/>
</dbReference>
<dbReference type="AlphaFoldDB" id="B4RAQ1"/>
<evidence type="ECO:0000313" key="16">
    <source>
        <dbReference type="EMBL" id="ACG79649.1"/>
    </source>
</evidence>
<dbReference type="Gene3D" id="3.30.565.10">
    <property type="entry name" value="Histidine kinase-like ATPase, C-terminal domain"/>
    <property type="match status" value="1"/>
</dbReference>
<dbReference type="InterPro" id="IPR001789">
    <property type="entry name" value="Sig_transdc_resp-reg_receiver"/>
</dbReference>
<keyword evidence="3 11" id="KW-0597">Phosphoprotein</keyword>
<feature type="domain" description="PAS" evidence="14">
    <location>
        <begin position="42"/>
        <end position="112"/>
    </location>
</feature>
<evidence type="ECO:0000256" key="10">
    <source>
        <dbReference type="ARBA" id="ARBA00068150"/>
    </source>
</evidence>
<keyword evidence="8" id="KW-0902">Two-component regulatory system</keyword>
<evidence type="ECO:0000259" key="13">
    <source>
        <dbReference type="PROSITE" id="PS50110"/>
    </source>
</evidence>
<evidence type="ECO:0000256" key="7">
    <source>
        <dbReference type="ARBA" id="ARBA00022840"/>
    </source>
</evidence>
<dbReference type="FunFam" id="3.30.565.10:FF:000010">
    <property type="entry name" value="Sensor histidine kinase RcsC"/>
    <property type="match status" value="1"/>
</dbReference>
<dbReference type="KEGG" id="pzu:PHZ_c3240"/>
<dbReference type="InterPro" id="IPR003661">
    <property type="entry name" value="HisK_dim/P_dom"/>
</dbReference>
<feature type="domain" description="PAC" evidence="15">
    <location>
        <begin position="120"/>
        <end position="170"/>
    </location>
</feature>
<dbReference type="Pfam" id="PF00072">
    <property type="entry name" value="Response_reg"/>
    <property type="match status" value="1"/>
</dbReference>
<keyword evidence="7" id="KW-0067">ATP-binding</keyword>
<evidence type="ECO:0000256" key="8">
    <source>
        <dbReference type="ARBA" id="ARBA00023012"/>
    </source>
</evidence>
<dbReference type="SMART" id="SM00091">
    <property type="entry name" value="PAS"/>
    <property type="match status" value="1"/>
</dbReference>
<dbReference type="Gene3D" id="3.40.50.2300">
    <property type="match status" value="1"/>
</dbReference>
<dbReference type="PANTHER" id="PTHR45339:SF1">
    <property type="entry name" value="HYBRID SIGNAL TRANSDUCTION HISTIDINE KINASE J"/>
    <property type="match status" value="1"/>
</dbReference>
<dbReference type="SMART" id="SM00448">
    <property type="entry name" value="REC"/>
    <property type="match status" value="1"/>
</dbReference>
<dbReference type="Proteomes" id="UP000001868">
    <property type="component" value="Chromosome"/>
</dbReference>
<dbReference type="InterPro" id="IPR005467">
    <property type="entry name" value="His_kinase_dom"/>
</dbReference>
<feature type="domain" description="Histidine kinase" evidence="12">
    <location>
        <begin position="188"/>
        <end position="404"/>
    </location>
</feature>